<dbReference type="Pfam" id="PF00026">
    <property type="entry name" value="Asp"/>
    <property type="match status" value="1"/>
</dbReference>
<evidence type="ECO:0000256" key="1">
    <source>
        <dbReference type="ARBA" id="ARBA00007447"/>
    </source>
</evidence>
<dbReference type="Proteomes" id="UP000439903">
    <property type="component" value="Unassembled WGS sequence"/>
</dbReference>
<dbReference type="PROSITE" id="PS51767">
    <property type="entry name" value="PEPTIDASE_A1"/>
    <property type="match status" value="1"/>
</dbReference>
<evidence type="ECO:0000313" key="4">
    <source>
        <dbReference type="EMBL" id="KAF0522619.1"/>
    </source>
</evidence>
<feature type="transmembrane region" description="Helical" evidence="2">
    <location>
        <begin position="12"/>
        <end position="33"/>
    </location>
</feature>
<dbReference type="GO" id="GO:0006508">
    <property type="term" value="P:proteolysis"/>
    <property type="evidence" value="ECO:0007669"/>
    <property type="project" value="InterPro"/>
</dbReference>
<organism evidence="4 5">
    <name type="scientific">Gigaspora margarita</name>
    <dbReference type="NCBI Taxonomy" id="4874"/>
    <lineage>
        <taxon>Eukaryota</taxon>
        <taxon>Fungi</taxon>
        <taxon>Fungi incertae sedis</taxon>
        <taxon>Mucoromycota</taxon>
        <taxon>Glomeromycotina</taxon>
        <taxon>Glomeromycetes</taxon>
        <taxon>Diversisporales</taxon>
        <taxon>Gigasporaceae</taxon>
        <taxon>Gigaspora</taxon>
    </lineage>
</organism>
<protein>
    <recommendedName>
        <fullName evidence="3">Peptidase A1 domain-containing protein</fullName>
    </recommendedName>
</protein>
<dbReference type="PANTHER" id="PTHR47966">
    <property type="entry name" value="BETA-SITE APP-CLEAVING ENZYME, ISOFORM A-RELATED"/>
    <property type="match status" value="1"/>
</dbReference>
<dbReference type="Gene3D" id="2.40.70.10">
    <property type="entry name" value="Acid Proteases"/>
    <property type="match status" value="2"/>
</dbReference>
<keyword evidence="2" id="KW-1133">Transmembrane helix</keyword>
<dbReference type="InterPro" id="IPR033121">
    <property type="entry name" value="PEPTIDASE_A1"/>
</dbReference>
<keyword evidence="2" id="KW-0472">Membrane</keyword>
<comment type="similarity">
    <text evidence="1">Belongs to the peptidase A1 family.</text>
</comment>
<name>A0A8H4AQP0_GIGMA</name>
<keyword evidence="2" id="KW-0812">Transmembrane</keyword>
<proteinExistence type="inferred from homology"/>
<comment type="caution">
    <text evidence="4">The sequence shown here is derived from an EMBL/GenBank/DDBJ whole genome shotgun (WGS) entry which is preliminary data.</text>
</comment>
<reference evidence="4 5" key="1">
    <citation type="journal article" date="2019" name="Environ. Microbiol.">
        <title>At the nexus of three kingdoms: the genome of the mycorrhizal fungus Gigaspora margarita provides insights into plant, endobacterial and fungal interactions.</title>
        <authorList>
            <person name="Venice F."/>
            <person name="Ghignone S."/>
            <person name="Salvioli di Fossalunga A."/>
            <person name="Amselem J."/>
            <person name="Novero M."/>
            <person name="Xianan X."/>
            <person name="Sedzielewska Toro K."/>
            <person name="Morin E."/>
            <person name="Lipzen A."/>
            <person name="Grigoriev I.V."/>
            <person name="Henrissat B."/>
            <person name="Martin F.M."/>
            <person name="Bonfante P."/>
        </authorList>
    </citation>
    <scope>NUCLEOTIDE SEQUENCE [LARGE SCALE GENOMIC DNA]</scope>
    <source>
        <strain evidence="4 5">BEG34</strain>
    </source>
</reference>
<keyword evidence="5" id="KW-1185">Reference proteome</keyword>
<accession>A0A8H4AQP0</accession>
<evidence type="ECO:0000313" key="5">
    <source>
        <dbReference type="Proteomes" id="UP000439903"/>
    </source>
</evidence>
<dbReference type="InterPro" id="IPR001461">
    <property type="entry name" value="Aspartic_peptidase_A1"/>
</dbReference>
<evidence type="ECO:0000259" key="3">
    <source>
        <dbReference type="PROSITE" id="PS51767"/>
    </source>
</evidence>
<sequence length="523" mass="58140">MNFSRIKNKWHFIFYCVIIIICCLEFSFLFVFFKPFNQKYINFNRNVIKKHKPKNHLQDLFKKYNPKIFDINQDGRNEGVNINITVPPAGTLTSSPPLSPIFLPPQILSINTINTNDTNDTNSISLIQVEIGSNLSLSLNVIPDISSNYIGLCSQLCYYGKDDSCNNRIDYFDSLNSTTFNGTYKTELINYLDGSNVSAVTGFDYITLNNYTFKDKTLLSLFVEMNGTIETQSAVEVNDDYLQVIGIALPHFICSIGSIAFGGIDLRYIYTDPPELHYIPTLSDTDYPTITINMIWVNKTPLNFPAINAPKKTSDGNWIVPDPVDITFDVTTNSGLVIGIIIPSFLTCIRIATRSENFCPIPGPTGVPPVPPQTTILPKPTQTFPPPQILNLNRFKDNQSSEFLFQVQIGSNPSQALNIMLDTCINNIGICSELCYQSSTGSCNNRQHIFNSKNSSSFKLNNTAGSISYLDGSFVKGLFGNDFITLGNFGFIYEFSFLLISQISGALQAESNVEGIMGVGLSS</sequence>
<gene>
    <name evidence="4" type="ORF">F8M41_015511</name>
</gene>
<dbReference type="SUPFAM" id="SSF50630">
    <property type="entry name" value="Acid proteases"/>
    <property type="match status" value="2"/>
</dbReference>
<dbReference type="AlphaFoldDB" id="A0A8H4AQP0"/>
<evidence type="ECO:0000256" key="2">
    <source>
        <dbReference type="SAM" id="Phobius"/>
    </source>
</evidence>
<dbReference type="GO" id="GO:0004190">
    <property type="term" value="F:aspartic-type endopeptidase activity"/>
    <property type="evidence" value="ECO:0007669"/>
    <property type="project" value="InterPro"/>
</dbReference>
<dbReference type="EMBL" id="WTPW01000326">
    <property type="protein sequence ID" value="KAF0522619.1"/>
    <property type="molecule type" value="Genomic_DNA"/>
</dbReference>
<dbReference type="PANTHER" id="PTHR47966:SF51">
    <property type="entry name" value="BETA-SITE APP-CLEAVING ENZYME, ISOFORM A-RELATED"/>
    <property type="match status" value="1"/>
</dbReference>
<feature type="domain" description="Peptidase A1" evidence="3">
    <location>
        <begin position="403"/>
        <end position="523"/>
    </location>
</feature>
<dbReference type="InterPro" id="IPR021109">
    <property type="entry name" value="Peptidase_aspartic_dom_sf"/>
</dbReference>